<protein>
    <submittedName>
        <fullName evidence="1">Predicted ATPase</fullName>
    </submittedName>
</protein>
<name>A0A2X2J916_SPHMU</name>
<dbReference type="AlphaFoldDB" id="A0A2X2J916"/>
<dbReference type="Proteomes" id="UP000251241">
    <property type="component" value="Unassembled WGS sequence"/>
</dbReference>
<sequence length="367" mass="41619">MRMTKYWIAIFTILAISMNIPSQVMAQSVDKDYTGAIKKYDTSFKGIGPEVYFLPPPKSANEILAENYADKKSFSKEIARQLLLQRLLLQLRSTNNLGHFQYLMNPLPATANNWNDAIEAQKKAQNWMAGYALSNEAALFSIKNNDSSNASKFLYQALSLANRTDNRDDIATINMNISNFQLYRGDFVRAEESAQNYHTYAMTSKSYAEQANAWLLIAMARAGQGNYKAAENNIIRSAIPLFNKAKAYEGKIFAWEMLAEIYFKQNKFTEAQWFLLQARDLANAKKLSSELAEIEYLLASSKQKDGNYKVAIKEFVQAAELASGENNKQLSLAILDKLGEVYLVLKDYPSADQTYKAYTQLKNELYN</sequence>
<dbReference type="InterPro" id="IPR011990">
    <property type="entry name" value="TPR-like_helical_dom_sf"/>
</dbReference>
<evidence type="ECO:0000313" key="2">
    <source>
        <dbReference type="Proteomes" id="UP000251241"/>
    </source>
</evidence>
<gene>
    <name evidence="1" type="ORF">NCTC11343_03462</name>
</gene>
<reference evidence="1 2" key="1">
    <citation type="submission" date="2018-06" db="EMBL/GenBank/DDBJ databases">
        <authorList>
            <consortium name="Pathogen Informatics"/>
            <person name="Doyle S."/>
        </authorList>
    </citation>
    <scope>NUCLEOTIDE SEQUENCE [LARGE SCALE GENOMIC DNA]</scope>
    <source>
        <strain evidence="1 2">NCTC11343</strain>
    </source>
</reference>
<organism evidence="1 2">
    <name type="scientific">Sphingobacterium multivorum</name>
    <dbReference type="NCBI Taxonomy" id="28454"/>
    <lineage>
        <taxon>Bacteria</taxon>
        <taxon>Pseudomonadati</taxon>
        <taxon>Bacteroidota</taxon>
        <taxon>Sphingobacteriia</taxon>
        <taxon>Sphingobacteriales</taxon>
        <taxon>Sphingobacteriaceae</taxon>
        <taxon>Sphingobacterium</taxon>
    </lineage>
</organism>
<dbReference type="EMBL" id="UAUU01000009">
    <property type="protein sequence ID" value="SPZ88396.1"/>
    <property type="molecule type" value="Genomic_DNA"/>
</dbReference>
<dbReference type="SUPFAM" id="SSF48452">
    <property type="entry name" value="TPR-like"/>
    <property type="match status" value="2"/>
</dbReference>
<evidence type="ECO:0000313" key="1">
    <source>
        <dbReference type="EMBL" id="SPZ88396.1"/>
    </source>
</evidence>
<accession>A0A2X2J916</accession>
<proteinExistence type="predicted"/>
<dbReference type="GeneID" id="97183322"/>
<dbReference type="RefSeq" id="WP_146753090.1">
    <property type="nucleotide sequence ID" value="NZ_CP069793.1"/>
</dbReference>
<dbReference type="Gene3D" id="1.25.40.10">
    <property type="entry name" value="Tetratricopeptide repeat domain"/>
    <property type="match status" value="2"/>
</dbReference>